<gene>
    <name evidence="10" type="ORF">KUTeg_000061</name>
</gene>
<dbReference type="SUPFAM" id="SSF81321">
    <property type="entry name" value="Family A G protein-coupled receptor-like"/>
    <property type="match status" value="1"/>
</dbReference>
<comment type="caution">
    <text evidence="10">The sequence shown here is derived from an EMBL/GenBank/DDBJ whole genome shotgun (WGS) entry which is preliminary data.</text>
</comment>
<evidence type="ECO:0000256" key="2">
    <source>
        <dbReference type="ARBA" id="ARBA00022692"/>
    </source>
</evidence>
<evidence type="ECO:0000256" key="5">
    <source>
        <dbReference type="ARBA" id="ARBA00023136"/>
    </source>
</evidence>
<name>A0ABQ9FWH6_TEGGR</name>
<feature type="transmembrane region" description="Helical" evidence="8">
    <location>
        <begin position="27"/>
        <end position="50"/>
    </location>
</feature>
<dbReference type="EMBL" id="JARBDR010000018">
    <property type="protein sequence ID" value="KAJ8321590.1"/>
    <property type="molecule type" value="Genomic_DNA"/>
</dbReference>
<protein>
    <recommendedName>
        <fullName evidence="9">G-protein coupled receptors family 1 profile domain-containing protein</fullName>
    </recommendedName>
</protein>
<evidence type="ECO:0000259" key="9">
    <source>
        <dbReference type="PROSITE" id="PS50262"/>
    </source>
</evidence>
<keyword evidence="11" id="KW-1185">Reference proteome</keyword>
<keyword evidence="2 8" id="KW-0812">Transmembrane</keyword>
<evidence type="ECO:0000256" key="6">
    <source>
        <dbReference type="ARBA" id="ARBA00023170"/>
    </source>
</evidence>
<feature type="transmembrane region" description="Helical" evidence="8">
    <location>
        <begin position="62"/>
        <end position="84"/>
    </location>
</feature>
<reference evidence="10 11" key="1">
    <citation type="submission" date="2022-12" db="EMBL/GenBank/DDBJ databases">
        <title>Chromosome-level genome of Tegillarca granosa.</title>
        <authorList>
            <person name="Kim J."/>
        </authorList>
    </citation>
    <scope>NUCLEOTIDE SEQUENCE [LARGE SCALE GENOMIC DNA]</scope>
    <source>
        <strain evidence="10">Teg-2019</strain>
        <tissue evidence="10">Adductor muscle</tissue>
    </source>
</reference>
<evidence type="ECO:0000256" key="3">
    <source>
        <dbReference type="ARBA" id="ARBA00022989"/>
    </source>
</evidence>
<dbReference type="Gene3D" id="1.20.1070.10">
    <property type="entry name" value="Rhodopsin 7-helix transmembrane proteins"/>
    <property type="match status" value="1"/>
</dbReference>
<evidence type="ECO:0000256" key="8">
    <source>
        <dbReference type="SAM" id="Phobius"/>
    </source>
</evidence>
<evidence type="ECO:0000256" key="1">
    <source>
        <dbReference type="ARBA" id="ARBA00004141"/>
    </source>
</evidence>
<evidence type="ECO:0000256" key="4">
    <source>
        <dbReference type="ARBA" id="ARBA00023040"/>
    </source>
</evidence>
<dbReference type="InterPro" id="IPR017452">
    <property type="entry name" value="GPCR_Rhodpsn_7TM"/>
</dbReference>
<evidence type="ECO:0000256" key="7">
    <source>
        <dbReference type="ARBA" id="ARBA00023224"/>
    </source>
</evidence>
<keyword evidence="7" id="KW-0807">Transducer</keyword>
<dbReference type="Proteomes" id="UP001217089">
    <property type="component" value="Unassembled WGS sequence"/>
</dbReference>
<proteinExistence type="predicted"/>
<dbReference type="PRINTS" id="PR00237">
    <property type="entry name" value="GPCRRHODOPSN"/>
</dbReference>
<comment type="subcellular location">
    <subcellularLocation>
        <location evidence="1">Membrane</location>
        <topology evidence="1">Multi-pass membrane protein</topology>
    </subcellularLocation>
</comment>
<dbReference type="PANTHER" id="PTHR24243:SF224">
    <property type="entry name" value="G-PROTEIN COUPLED RECEPTOR 19-RELATED"/>
    <property type="match status" value="1"/>
</dbReference>
<dbReference type="PANTHER" id="PTHR24243">
    <property type="entry name" value="G-PROTEIN COUPLED RECEPTOR"/>
    <property type="match status" value="1"/>
</dbReference>
<evidence type="ECO:0000313" key="10">
    <source>
        <dbReference type="EMBL" id="KAJ8321590.1"/>
    </source>
</evidence>
<evidence type="ECO:0000313" key="11">
    <source>
        <dbReference type="Proteomes" id="UP001217089"/>
    </source>
</evidence>
<keyword evidence="4" id="KW-0297">G-protein coupled receptor</keyword>
<organism evidence="10 11">
    <name type="scientific">Tegillarca granosa</name>
    <name type="common">Malaysian cockle</name>
    <name type="synonym">Anadara granosa</name>
    <dbReference type="NCBI Taxonomy" id="220873"/>
    <lineage>
        <taxon>Eukaryota</taxon>
        <taxon>Metazoa</taxon>
        <taxon>Spiralia</taxon>
        <taxon>Lophotrochozoa</taxon>
        <taxon>Mollusca</taxon>
        <taxon>Bivalvia</taxon>
        <taxon>Autobranchia</taxon>
        <taxon>Pteriomorphia</taxon>
        <taxon>Arcoida</taxon>
        <taxon>Arcoidea</taxon>
        <taxon>Arcidae</taxon>
        <taxon>Tegillarca</taxon>
    </lineage>
</organism>
<feature type="domain" description="G-protein coupled receptors family 1 profile" evidence="9">
    <location>
        <begin position="112"/>
        <end position="356"/>
    </location>
</feature>
<accession>A0ABQ9FWH6</accession>
<sequence length="369" mass="42387">MSPSKDNRSSEVPSLHDLNTRYASYNLGGIVFVATLMGFGVIGNAHVLYIYATKFKPSNHRLYILCMASLDMATCCIGMPFILVDLNYPLMFESVVICKSLRFFELLYGHGYKSICKPFEKQITTKRAKYACALGLIISVSLSWPAPILYGHSTVDAQTISAMFRIDYNITGTQCFTEDKYKNTKYQAYYNIILLVVIIASTIILCTLYSLIVRTIFKNSEYFDNECRKDLGHSTETVVEFPPSSSVRLTTFKKYQLTDIHERTLNQEEELSQNNNDKRDKKCIKNWRTDQSKKITVILAIVTVVFILSYIPHLSLKTKAMLTPQFFLHLSDMELFLYNTFVWTFFISNMSNPIIYGLCVSKFRHHSKL</sequence>
<dbReference type="InterPro" id="IPR000276">
    <property type="entry name" value="GPCR_Rhodpsn"/>
</dbReference>
<keyword evidence="5 8" id="KW-0472">Membrane</keyword>
<dbReference type="CDD" id="cd00637">
    <property type="entry name" value="7tm_classA_rhodopsin-like"/>
    <property type="match status" value="1"/>
</dbReference>
<keyword evidence="6" id="KW-0675">Receptor</keyword>
<dbReference type="Pfam" id="PF00001">
    <property type="entry name" value="7tm_1"/>
    <property type="match status" value="1"/>
</dbReference>
<feature type="transmembrane region" description="Helical" evidence="8">
    <location>
        <begin position="336"/>
        <end position="359"/>
    </location>
</feature>
<dbReference type="PROSITE" id="PS50262">
    <property type="entry name" value="G_PROTEIN_RECEP_F1_2"/>
    <property type="match status" value="1"/>
</dbReference>
<feature type="transmembrane region" description="Helical" evidence="8">
    <location>
        <begin position="295"/>
        <end position="316"/>
    </location>
</feature>
<feature type="transmembrane region" description="Helical" evidence="8">
    <location>
        <begin position="188"/>
        <end position="212"/>
    </location>
</feature>
<keyword evidence="3 8" id="KW-1133">Transmembrane helix</keyword>